<feature type="transmembrane region" description="Helical" evidence="5">
    <location>
        <begin position="267"/>
        <end position="285"/>
    </location>
</feature>
<feature type="transmembrane region" description="Helical" evidence="5">
    <location>
        <begin position="20"/>
        <end position="38"/>
    </location>
</feature>
<dbReference type="PANTHER" id="PTHR43723:SF1">
    <property type="entry name" value="COBALT TRANSPORT PROTEIN CBIQ"/>
    <property type="match status" value="1"/>
</dbReference>
<keyword evidence="3 5" id="KW-1133">Transmembrane helix</keyword>
<feature type="transmembrane region" description="Helical" evidence="5">
    <location>
        <begin position="110"/>
        <end position="129"/>
    </location>
</feature>
<dbReference type="EMBL" id="JAYKOT010000003">
    <property type="protein sequence ID" value="MEB3428990.1"/>
    <property type="molecule type" value="Genomic_DNA"/>
</dbReference>
<sequence length="291" mass="33273">MIKNFISSLTLFLLLKNKLNWASAIFISLALFIILNLGRDKHSHLLSFETISRRSNFKSYDGAFKILFTFLSVILLIISKNLLSAILCFIFFVYILIIRDKIGIRSIISIISLPLFFISISVLSLAYELNLDNGINFYSSQASFRNARSMYFVILASYFLSLCLSLTSPLNSIIYGLKKLKLPSTIIELMLVIRTYITKTYNIFMKKSISASLREGDGGYRAKKRSFYLIAKSLLKDSLYASRRNMVALDARGFDGSVNFIRNDREIFPYYYLLLTIILIIILIGEKIGII</sequence>
<name>A0AAW9MWX5_9FIRM</name>
<dbReference type="GO" id="GO:0043190">
    <property type="term" value="C:ATP-binding cassette (ABC) transporter complex"/>
    <property type="evidence" value="ECO:0007669"/>
    <property type="project" value="TreeGrafter"/>
</dbReference>
<proteinExistence type="predicted"/>
<evidence type="ECO:0000256" key="5">
    <source>
        <dbReference type="SAM" id="Phobius"/>
    </source>
</evidence>
<evidence type="ECO:0000256" key="2">
    <source>
        <dbReference type="ARBA" id="ARBA00022692"/>
    </source>
</evidence>
<dbReference type="Pfam" id="PF02361">
    <property type="entry name" value="CbiQ"/>
    <property type="match status" value="1"/>
</dbReference>
<keyword evidence="2 5" id="KW-0812">Transmembrane</keyword>
<dbReference type="Proteomes" id="UP001357733">
    <property type="component" value="Unassembled WGS sequence"/>
</dbReference>
<keyword evidence="7" id="KW-1185">Reference proteome</keyword>
<evidence type="ECO:0000256" key="4">
    <source>
        <dbReference type="ARBA" id="ARBA00023136"/>
    </source>
</evidence>
<evidence type="ECO:0000256" key="1">
    <source>
        <dbReference type="ARBA" id="ARBA00004141"/>
    </source>
</evidence>
<evidence type="ECO:0000256" key="3">
    <source>
        <dbReference type="ARBA" id="ARBA00022989"/>
    </source>
</evidence>
<reference evidence="6 7" key="1">
    <citation type="submission" date="2024-01" db="EMBL/GenBank/DDBJ databases">
        <title>Complete genome sequence of Citroniella saccharovorans strain M6.X9, isolated from human fecal sample.</title>
        <authorList>
            <person name="Cheng G."/>
            <person name="Westerholm M."/>
            <person name="Schnurer A."/>
        </authorList>
    </citation>
    <scope>NUCLEOTIDE SEQUENCE [LARGE SCALE GENOMIC DNA]</scope>
    <source>
        <strain evidence="6 7">DSM 29873</strain>
    </source>
</reference>
<accession>A0AAW9MWX5</accession>
<feature type="transmembrane region" description="Helical" evidence="5">
    <location>
        <begin position="82"/>
        <end position="98"/>
    </location>
</feature>
<dbReference type="InterPro" id="IPR052770">
    <property type="entry name" value="Cobalt_transport_CbiQ"/>
</dbReference>
<evidence type="ECO:0000313" key="6">
    <source>
        <dbReference type="EMBL" id="MEB3428990.1"/>
    </source>
</evidence>
<dbReference type="CDD" id="cd16914">
    <property type="entry name" value="EcfT"/>
    <property type="match status" value="1"/>
</dbReference>
<dbReference type="AlphaFoldDB" id="A0AAW9MWX5"/>
<keyword evidence="4 5" id="KW-0472">Membrane</keyword>
<dbReference type="PANTHER" id="PTHR43723">
    <property type="entry name" value="COBALT TRANSPORT PROTEIN CBIQ"/>
    <property type="match status" value="1"/>
</dbReference>
<dbReference type="InterPro" id="IPR003339">
    <property type="entry name" value="ABC/ECF_trnsptr_transmembrane"/>
</dbReference>
<comment type="caution">
    <text evidence="6">The sequence shown here is derived from an EMBL/GenBank/DDBJ whole genome shotgun (WGS) entry which is preliminary data.</text>
</comment>
<feature type="transmembrane region" description="Helical" evidence="5">
    <location>
        <begin position="149"/>
        <end position="168"/>
    </location>
</feature>
<gene>
    <name evidence="6" type="ORF">VLK81_02935</name>
</gene>
<organism evidence="6 7">
    <name type="scientific">Citroniella saccharovorans</name>
    <dbReference type="NCBI Taxonomy" id="2053367"/>
    <lineage>
        <taxon>Bacteria</taxon>
        <taxon>Bacillati</taxon>
        <taxon>Bacillota</taxon>
        <taxon>Tissierellia</taxon>
        <taxon>Tissierellales</taxon>
        <taxon>Peptoniphilaceae</taxon>
        <taxon>Citroniella</taxon>
    </lineage>
</organism>
<dbReference type="RefSeq" id="WP_324619091.1">
    <property type="nucleotide sequence ID" value="NZ_JAYKOT010000003.1"/>
</dbReference>
<protein>
    <submittedName>
        <fullName evidence="6">Energy-coupling factor transporter transmembrane component T</fullName>
    </submittedName>
</protein>
<dbReference type="GO" id="GO:0006824">
    <property type="term" value="P:cobalt ion transport"/>
    <property type="evidence" value="ECO:0007669"/>
    <property type="project" value="TreeGrafter"/>
</dbReference>
<evidence type="ECO:0000313" key="7">
    <source>
        <dbReference type="Proteomes" id="UP001357733"/>
    </source>
</evidence>
<comment type="subcellular location">
    <subcellularLocation>
        <location evidence="1">Membrane</location>
        <topology evidence="1">Multi-pass membrane protein</topology>
    </subcellularLocation>
</comment>